<evidence type="ECO:0000256" key="3">
    <source>
        <dbReference type="ARBA" id="ARBA00022692"/>
    </source>
</evidence>
<name>A0ABT8KAE7_9MICO</name>
<feature type="transmembrane region" description="Helical" evidence="7">
    <location>
        <begin position="377"/>
        <end position="398"/>
    </location>
</feature>
<sequence length="471" mass="48015">MRRPAPSILPCAPRRHPITAYEPLNEPTPDLEAAGVDGGEGGAGSTRNSVVLILGATVIAGLAGYVVTWRVYTEVGAAGYGVFSVFWSALFLVVGILFGLQQEATRATAATQVRARENAAPTSTGRKRVSVLAFAALLAIAVAVVVMLTSLLWAAPSLGQGNQGLSWFVAVGSAFNCLVAAASGVFAGSGMWRQLAGIVALDGILRVVGVVGVLTFSHDLVLLATAVILPFPLALIVVFLSAPRRILENARVAFGIGALLANTGRTMLAASATAVLINGFPLVLSFFSGPQNHAELGSLVLAVTLTRAPILVPLTALSSFLVSRFAHHPQQVARTVTLLLGGIAAVIVVLCGAALLWGEPVMCFVFGDEFDLSAGVLAALIASSGLIGALFVSGSAVLARDAHGLYAVGWVVASVITLAVLFVPLELPVRAALALAAGPAVGLVVHLLGLRTVRPARGAAAGAASSSPATP</sequence>
<evidence type="ECO:0000313" key="9">
    <source>
        <dbReference type="Proteomes" id="UP001174208"/>
    </source>
</evidence>
<keyword evidence="4 7" id="KW-1133">Transmembrane helix</keyword>
<feature type="transmembrane region" description="Helical" evidence="7">
    <location>
        <begin position="50"/>
        <end position="72"/>
    </location>
</feature>
<keyword evidence="2" id="KW-1003">Cell membrane</keyword>
<keyword evidence="3 7" id="KW-0812">Transmembrane</keyword>
<keyword evidence="9" id="KW-1185">Reference proteome</keyword>
<feature type="transmembrane region" description="Helical" evidence="7">
    <location>
        <begin position="167"/>
        <end position="188"/>
    </location>
</feature>
<proteinExistence type="predicted"/>
<feature type="transmembrane region" description="Helical" evidence="7">
    <location>
        <begin position="431"/>
        <end position="450"/>
    </location>
</feature>
<feature type="transmembrane region" description="Helical" evidence="7">
    <location>
        <begin position="131"/>
        <end position="155"/>
    </location>
</feature>
<reference evidence="8" key="1">
    <citation type="submission" date="2023-06" db="EMBL/GenBank/DDBJ databases">
        <title>MT1 and MT2 Draft Genomes of Novel Species.</title>
        <authorList>
            <person name="Venkateswaran K."/>
        </authorList>
    </citation>
    <scope>NUCLEOTIDE SEQUENCE</scope>
    <source>
        <strain evidence="8">F6_8S_P_1B</strain>
    </source>
</reference>
<dbReference type="PANTHER" id="PTHR30250:SF11">
    <property type="entry name" value="O-ANTIGEN TRANSPORTER-RELATED"/>
    <property type="match status" value="1"/>
</dbReference>
<comment type="caution">
    <text evidence="8">The sequence shown here is derived from an EMBL/GenBank/DDBJ whole genome shotgun (WGS) entry which is preliminary data.</text>
</comment>
<feature type="region of interest" description="Disordered" evidence="6">
    <location>
        <begin position="19"/>
        <end position="41"/>
    </location>
</feature>
<organism evidence="8 9">
    <name type="scientific">Leifsonia williamsii</name>
    <dbReference type="NCBI Taxonomy" id="3035919"/>
    <lineage>
        <taxon>Bacteria</taxon>
        <taxon>Bacillati</taxon>
        <taxon>Actinomycetota</taxon>
        <taxon>Actinomycetes</taxon>
        <taxon>Micrococcales</taxon>
        <taxon>Microbacteriaceae</taxon>
        <taxon>Leifsonia</taxon>
    </lineage>
</organism>
<gene>
    <name evidence="8" type="ORF">P5G50_08225</name>
</gene>
<feature type="transmembrane region" description="Helical" evidence="7">
    <location>
        <begin position="220"/>
        <end position="240"/>
    </location>
</feature>
<dbReference type="InterPro" id="IPR050833">
    <property type="entry name" value="Poly_Biosynth_Transport"/>
</dbReference>
<evidence type="ECO:0000256" key="1">
    <source>
        <dbReference type="ARBA" id="ARBA00004651"/>
    </source>
</evidence>
<evidence type="ECO:0000256" key="5">
    <source>
        <dbReference type="ARBA" id="ARBA00023136"/>
    </source>
</evidence>
<feature type="transmembrane region" description="Helical" evidence="7">
    <location>
        <begin position="195"/>
        <end position="214"/>
    </location>
</feature>
<comment type="subcellular location">
    <subcellularLocation>
        <location evidence="1">Cell membrane</location>
        <topology evidence="1">Multi-pass membrane protein</topology>
    </subcellularLocation>
</comment>
<protein>
    <recommendedName>
        <fullName evidence="10">Membrane protein involved in the export of O-antigen and teichoic acid</fullName>
    </recommendedName>
</protein>
<accession>A0ABT8KAE7</accession>
<feature type="transmembrane region" description="Helical" evidence="7">
    <location>
        <begin position="405"/>
        <end position="425"/>
    </location>
</feature>
<feature type="transmembrane region" description="Helical" evidence="7">
    <location>
        <begin position="78"/>
        <end position="100"/>
    </location>
</feature>
<evidence type="ECO:0000256" key="4">
    <source>
        <dbReference type="ARBA" id="ARBA00022989"/>
    </source>
</evidence>
<dbReference type="PANTHER" id="PTHR30250">
    <property type="entry name" value="PST FAMILY PREDICTED COLANIC ACID TRANSPORTER"/>
    <property type="match status" value="1"/>
</dbReference>
<evidence type="ECO:0000313" key="8">
    <source>
        <dbReference type="EMBL" id="MDN4614435.1"/>
    </source>
</evidence>
<keyword evidence="5 7" id="KW-0472">Membrane</keyword>
<feature type="transmembrane region" description="Helical" evidence="7">
    <location>
        <begin position="297"/>
        <end position="323"/>
    </location>
</feature>
<evidence type="ECO:0000256" key="2">
    <source>
        <dbReference type="ARBA" id="ARBA00022475"/>
    </source>
</evidence>
<dbReference type="Proteomes" id="UP001174208">
    <property type="component" value="Unassembled WGS sequence"/>
</dbReference>
<dbReference type="EMBL" id="JAROCF010000001">
    <property type="protein sequence ID" value="MDN4614435.1"/>
    <property type="molecule type" value="Genomic_DNA"/>
</dbReference>
<feature type="transmembrane region" description="Helical" evidence="7">
    <location>
        <begin position="335"/>
        <end position="357"/>
    </location>
</feature>
<evidence type="ECO:0000256" key="7">
    <source>
        <dbReference type="SAM" id="Phobius"/>
    </source>
</evidence>
<dbReference type="RefSeq" id="WP_301211049.1">
    <property type="nucleotide sequence ID" value="NZ_JAROCF010000001.1"/>
</dbReference>
<evidence type="ECO:0000256" key="6">
    <source>
        <dbReference type="SAM" id="MobiDB-lite"/>
    </source>
</evidence>
<evidence type="ECO:0008006" key="10">
    <source>
        <dbReference type="Google" id="ProtNLM"/>
    </source>
</evidence>